<dbReference type="Proteomes" id="UP000515734">
    <property type="component" value="Chromosome"/>
</dbReference>
<dbReference type="InterPro" id="IPR052354">
    <property type="entry name" value="Cell_Wall_Dynamics_Protein"/>
</dbReference>
<evidence type="ECO:0000313" key="2">
    <source>
        <dbReference type="EMBL" id="BCI54927.1"/>
    </source>
</evidence>
<dbReference type="Gene3D" id="1.10.530.10">
    <property type="match status" value="1"/>
</dbReference>
<accession>A0A6S6PBD3</accession>
<gene>
    <name evidence="2" type="ORF">NIIDNTM18_42050</name>
</gene>
<evidence type="ECO:0000259" key="1">
    <source>
        <dbReference type="Pfam" id="PF13539"/>
    </source>
</evidence>
<protein>
    <recommendedName>
        <fullName evidence="1">Peptidase M15C domain-containing protein</fullName>
    </recommendedName>
</protein>
<dbReference type="SUPFAM" id="SSF53955">
    <property type="entry name" value="Lysozyme-like"/>
    <property type="match status" value="1"/>
</dbReference>
<dbReference type="Pfam" id="PF13539">
    <property type="entry name" value="Peptidase_M15_4"/>
    <property type="match status" value="1"/>
</dbReference>
<dbReference type="SUPFAM" id="SSF55166">
    <property type="entry name" value="Hedgehog/DD-peptidase"/>
    <property type="match status" value="1"/>
</dbReference>
<dbReference type="EMBL" id="AP023287">
    <property type="protein sequence ID" value="BCI54927.1"/>
    <property type="molecule type" value="Genomic_DNA"/>
</dbReference>
<dbReference type="AlphaFoldDB" id="A0A6S6PBD3"/>
<dbReference type="GO" id="GO:0008233">
    <property type="term" value="F:peptidase activity"/>
    <property type="evidence" value="ECO:0007669"/>
    <property type="project" value="InterPro"/>
</dbReference>
<dbReference type="InterPro" id="IPR023346">
    <property type="entry name" value="Lysozyme-like_dom_sf"/>
</dbReference>
<name>A0A6S6PBD3_9MYCO</name>
<organism evidence="2 3">
    <name type="scientific">Mycolicibacterium litorale</name>
    <dbReference type="NCBI Taxonomy" id="758802"/>
    <lineage>
        <taxon>Bacteria</taxon>
        <taxon>Bacillati</taxon>
        <taxon>Actinomycetota</taxon>
        <taxon>Actinomycetes</taxon>
        <taxon>Mycobacteriales</taxon>
        <taxon>Mycobacteriaceae</taxon>
        <taxon>Mycolicibacterium</taxon>
    </lineage>
</organism>
<dbReference type="PANTHER" id="PTHR34408">
    <property type="entry name" value="FAMILY PROTEIN, PUTATIVE-RELATED"/>
    <property type="match status" value="1"/>
</dbReference>
<proteinExistence type="predicted"/>
<dbReference type="InterPro" id="IPR039561">
    <property type="entry name" value="Peptidase_M15C"/>
</dbReference>
<reference evidence="2 3" key="1">
    <citation type="submission" date="2020-07" db="EMBL/GenBank/DDBJ databases">
        <title>Complete genome sequence of Mycolicibacterium litorale like strain isolated from cardiac implantable electronic device infection.</title>
        <authorList>
            <person name="Fukano H."/>
            <person name="Miyama H."/>
            <person name="Hoshino Y."/>
        </authorList>
    </citation>
    <scope>NUCLEOTIDE SEQUENCE [LARGE SCALE GENOMIC DNA]</scope>
    <source>
        <strain evidence="2 3">NIIDNTM18</strain>
    </source>
</reference>
<feature type="domain" description="Peptidase M15C" evidence="1">
    <location>
        <begin position="75"/>
        <end position="143"/>
    </location>
</feature>
<evidence type="ECO:0000313" key="3">
    <source>
        <dbReference type="Proteomes" id="UP000515734"/>
    </source>
</evidence>
<dbReference type="InterPro" id="IPR009045">
    <property type="entry name" value="Zn_M74/Hedgehog-like"/>
</dbReference>
<sequence length="576" mass="63132">MANRVVYGRTHSENGWPMVDQGSCRWVRIPGAEHVSLQIREGQPEKILRAFAADFHAYVEPLRDADSACWTATNSVASSNHLSGTAMDLNWNGPDGRTFRLGLPEERAFPPPKNKVMRELLAFYEGTLFWGADWSIRDSMHVQCSGNTYGSANFERVEDFIRRKIRPDGFSTYKRGGAPAPPPPPPQVDVADVLARATGVTIGKAREILPGVINGLRESQCSNVNRIAMWLAQMGHESAGFNATEEYASGAAYEGRRDLGNTQPGDGVRFKGRSWIQVTGRSNYTQLSKWAHSKGAVPTPTFFVDEPAKLAQIQYAGLGPAWYWTVARPDINTLSDRRDLLTVTKRINGGTNGLQDRQNRYNRALALGDQLLTLIGSSSGDDELTPEQDQMLRAIFREQTQKHPSRSALRKPGEGVVDTWAGMDLNMDGNMHFVATFLRAWLGHPKTLAELREVADNTDPARQDDAQLAQAILATTAEKPKPVMNVGTITSGVDTTAVVEAVRSAVAEAEPKIIYTAEPAPADFPTAGSTGQRIGQLVDAVEQMRLSERLSPQEAATLKAVISILEPQTKDEGAQQ</sequence>